<dbReference type="InterPro" id="IPR026022">
    <property type="entry name" value="PhoU_dom"/>
</dbReference>
<proteinExistence type="inferred from homology"/>
<dbReference type="SUPFAM" id="SSF109755">
    <property type="entry name" value="PhoU-like"/>
    <property type="match status" value="1"/>
</dbReference>
<dbReference type="EMBL" id="DTHG01000105">
    <property type="protein sequence ID" value="HGW92620.1"/>
    <property type="molecule type" value="Genomic_DNA"/>
</dbReference>
<evidence type="ECO:0000259" key="2">
    <source>
        <dbReference type="Pfam" id="PF01895"/>
    </source>
</evidence>
<organism evidence="3">
    <name type="scientific">candidate division WOR-3 bacterium</name>
    <dbReference type="NCBI Taxonomy" id="2052148"/>
    <lineage>
        <taxon>Bacteria</taxon>
        <taxon>Bacteria division WOR-3</taxon>
    </lineage>
</organism>
<dbReference type="PANTHER" id="PTHR42930:SF3">
    <property type="entry name" value="PHOSPHATE-SPECIFIC TRANSPORT SYSTEM ACCESSORY PROTEIN PHOU"/>
    <property type="match status" value="1"/>
</dbReference>
<dbReference type="GO" id="GO:0045936">
    <property type="term" value="P:negative regulation of phosphate metabolic process"/>
    <property type="evidence" value="ECO:0007669"/>
    <property type="project" value="InterPro"/>
</dbReference>
<comment type="caution">
    <text evidence="3">The sequence shown here is derived from an EMBL/GenBank/DDBJ whole genome shotgun (WGS) entry which is preliminary data.</text>
</comment>
<keyword evidence="1" id="KW-0813">Transport</keyword>
<dbReference type="Gene3D" id="1.20.58.220">
    <property type="entry name" value="Phosphate transport system protein phou homolog 2, domain 2"/>
    <property type="match status" value="2"/>
</dbReference>
<dbReference type="GO" id="GO:0005737">
    <property type="term" value="C:cytoplasm"/>
    <property type="evidence" value="ECO:0007669"/>
    <property type="project" value="UniProtKB-SubCell"/>
</dbReference>
<gene>
    <name evidence="3" type="primary">phoU</name>
    <name evidence="3" type="ORF">ENV67_08815</name>
</gene>
<dbReference type="NCBIfam" id="TIGR02135">
    <property type="entry name" value="phoU_full"/>
    <property type="match status" value="1"/>
</dbReference>
<dbReference type="GO" id="GO:0006817">
    <property type="term" value="P:phosphate ion transport"/>
    <property type="evidence" value="ECO:0007669"/>
    <property type="project" value="UniProtKB-KW"/>
</dbReference>
<accession>A0A7C4YDV9</accession>
<name>A0A7C4YDV9_UNCW3</name>
<reference evidence="3" key="1">
    <citation type="journal article" date="2020" name="mSystems">
        <title>Genome- and Community-Level Interaction Insights into Carbon Utilization and Element Cycling Functions of Hydrothermarchaeota in Hydrothermal Sediment.</title>
        <authorList>
            <person name="Zhou Z."/>
            <person name="Liu Y."/>
            <person name="Xu W."/>
            <person name="Pan J."/>
            <person name="Luo Z.H."/>
            <person name="Li M."/>
        </authorList>
    </citation>
    <scope>NUCLEOTIDE SEQUENCE [LARGE SCALE GENOMIC DNA]</scope>
    <source>
        <strain evidence="3">SpSt-780</strain>
    </source>
</reference>
<comment type="subcellular location">
    <subcellularLocation>
        <location evidence="1">Cytoplasm</location>
    </subcellularLocation>
</comment>
<dbReference type="InterPro" id="IPR028366">
    <property type="entry name" value="PhoU"/>
</dbReference>
<dbReference type="PIRSF" id="PIRSF003107">
    <property type="entry name" value="PhoU"/>
    <property type="match status" value="1"/>
</dbReference>
<comment type="subunit">
    <text evidence="1">Homodimer.</text>
</comment>
<keyword evidence="1" id="KW-0963">Cytoplasm</keyword>
<feature type="domain" description="PhoU" evidence="2">
    <location>
        <begin position="117"/>
        <end position="202"/>
    </location>
</feature>
<evidence type="ECO:0000313" key="3">
    <source>
        <dbReference type="EMBL" id="HGW92620.1"/>
    </source>
</evidence>
<feature type="domain" description="PhoU" evidence="2">
    <location>
        <begin position="14"/>
        <end position="100"/>
    </location>
</feature>
<evidence type="ECO:0000256" key="1">
    <source>
        <dbReference type="PIRNR" id="PIRNR003107"/>
    </source>
</evidence>
<keyword evidence="1" id="KW-0592">Phosphate transport</keyword>
<dbReference type="InterPro" id="IPR038078">
    <property type="entry name" value="PhoU-like_sf"/>
</dbReference>
<comment type="similarity">
    <text evidence="1">Belongs to the PhoU family.</text>
</comment>
<dbReference type="PANTHER" id="PTHR42930">
    <property type="entry name" value="PHOSPHATE-SPECIFIC TRANSPORT SYSTEM ACCESSORY PROTEIN PHOU"/>
    <property type="match status" value="1"/>
</dbReference>
<protein>
    <recommendedName>
        <fullName evidence="1">Phosphate-specific transport system accessory protein PhoU</fullName>
    </recommendedName>
</protein>
<comment type="function">
    <text evidence="1">Plays a role in the regulation of phosphate uptake.</text>
</comment>
<dbReference type="AlphaFoldDB" id="A0A7C4YDV9"/>
<dbReference type="GO" id="GO:0030643">
    <property type="term" value="P:intracellular phosphate ion homeostasis"/>
    <property type="evidence" value="ECO:0007669"/>
    <property type="project" value="InterPro"/>
</dbReference>
<sequence length="218" mass="25512">MLLERINILKKEIIEYAYFVEGMVTKSINSLFERNTKKLIEIIENDEKYANVKEVEIEELCIQTIAQFEPKVSDLRTIIMIIKMNNDFERIADHAVNISQSSIFILKNSEIIMKEMILEIYKKTISMFKDAITSFIEQDPKLAKNVCERDDEVDDLRDEVYHNYSKIIENHPEKSLSLLSTLKICSNLERIADLSTNISEDVIFILEGKIIKHYKDIQ</sequence>
<dbReference type="Pfam" id="PF01895">
    <property type="entry name" value="PhoU"/>
    <property type="match status" value="2"/>
</dbReference>